<dbReference type="AlphaFoldDB" id="A0A6L9SV45"/>
<dbReference type="Proteomes" id="UP000483293">
    <property type="component" value="Unassembled WGS sequence"/>
</dbReference>
<dbReference type="SUPFAM" id="SSF50249">
    <property type="entry name" value="Nucleic acid-binding proteins"/>
    <property type="match status" value="1"/>
</dbReference>
<gene>
    <name evidence="2" type="ORF">GFD21_06460</name>
</gene>
<feature type="region of interest" description="Disordered" evidence="1">
    <location>
        <begin position="116"/>
        <end position="169"/>
    </location>
</feature>
<dbReference type="Gene3D" id="2.40.50.140">
    <property type="entry name" value="Nucleic acid-binding proteins"/>
    <property type="match status" value="1"/>
</dbReference>
<keyword evidence="3" id="KW-1185">Reference proteome</keyword>
<reference evidence="2 3" key="1">
    <citation type="submission" date="2019-10" db="EMBL/GenBank/DDBJ databases">
        <title>Bifidobacterium from non-human primates.</title>
        <authorList>
            <person name="Modesto M."/>
        </authorList>
    </citation>
    <scope>NUCLEOTIDE SEQUENCE [LARGE SCALE GENOMIC DNA]</scope>
    <source>
        <strain evidence="2 3">SMA15</strain>
    </source>
</reference>
<name>A0A6L9SV45_9BIFI</name>
<organism evidence="2 3">
    <name type="scientific">Bifidobacterium platyrrhinorum</name>
    <dbReference type="NCBI Taxonomy" id="2661628"/>
    <lineage>
        <taxon>Bacteria</taxon>
        <taxon>Bacillati</taxon>
        <taxon>Actinomycetota</taxon>
        <taxon>Actinomycetes</taxon>
        <taxon>Bifidobacteriales</taxon>
        <taxon>Bifidobacteriaceae</taxon>
        <taxon>Bifidobacterium</taxon>
    </lineage>
</organism>
<comment type="caution">
    <text evidence="2">The sequence shown here is derived from an EMBL/GenBank/DDBJ whole genome shotgun (WGS) entry which is preliminary data.</text>
</comment>
<feature type="compositionally biased region" description="Low complexity" evidence="1">
    <location>
        <begin position="137"/>
        <end position="149"/>
    </location>
</feature>
<evidence type="ECO:0008006" key="4">
    <source>
        <dbReference type="Google" id="ProtNLM"/>
    </source>
</evidence>
<evidence type="ECO:0000313" key="2">
    <source>
        <dbReference type="EMBL" id="NEG55412.1"/>
    </source>
</evidence>
<sequence length="169" mass="18291">MMANEPIIEFKGHVGRIVDFRNGGCMVSVSVTPSYKDKNSGDWVDKETLWFDVRPLSNDAKDAVDQIRQYKQRDLSVRVLVSGGLSKGVSEKDGVKYEHLEVGARTLAVLSAKPKRGATANGTLPPQQGFSNGNPFGGAQPAQGGQQYPPQQPADPWGQDTGWDDGTAF</sequence>
<evidence type="ECO:0000313" key="3">
    <source>
        <dbReference type="Proteomes" id="UP000483293"/>
    </source>
</evidence>
<dbReference type="InterPro" id="IPR012340">
    <property type="entry name" value="NA-bd_OB-fold"/>
</dbReference>
<evidence type="ECO:0000256" key="1">
    <source>
        <dbReference type="SAM" id="MobiDB-lite"/>
    </source>
</evidence>
<dbReference type="RefSeq" id="WP_163197126.1">
    <property type="nucleotide sequence ID" value="NZ_WHZV01000005.1"/>
</dbReference>
<feature type="compositionally biased region" description="Polar residues" evidence="1">
    <location>
        <begin position="120"/>
        <end position="134"/>
    </location>
</feature>
<dbReference type="EMBL" id="WHZV01000005">
    <property type="protein sequence ID" value="NEG55412.1"/>
    <property type="molecule type" value="Genomic_DNA"/>
</dbReference>
<proteinExistence type="predicted"/>
<protein>
    <recommendedName>
        <fullName evidence="4">Single-stranded DNA-binding protein</fullName>
    </recommendedName>
</protein>
<accession>A0A6L9SV45</accession>